<dbReference type="AlphaFoldDB" id="A0A3L6ER91"/>
<name>A0A3L6ER91_MAIZE</name>
<evidence type="ECO:0000313" key="3">
    <source>
        <dbReference type="EMBL" id="PWZ23350.1"/>
    </source>
</evidence>
<feature type="domain" description="FHA" evidence="2">
    <location>
        <begin position="123"/>
        <end position="215"/>
    </location>
</feature>
<sequence length="458" mass="49518">MYRGGLDRFKKAQTLEPFSVKSESGTKKAPAAAGTAKALAPLTLPLDSNFVPGQNHQSPQGTISRVAGQDGDAPGHVGTQVGGGQSTWQPPDWAIEPRPGVYYLDVVKDGEVIDRINLDNRRHLFGRQVPACDFVLDHQSVSRQHAAVIPHRNGRLKFGMDSIILVLHLNNFYGLCICRPAARFTTNHISMLFQFSIYVIDLGSVHGTFVANERLTKDNPVELEVGQSLRFAASTRTYILRKNAAALFPTPSLPSDVSLPSPPDPNDEDAVVAYNTVLNRYGISKSDILSSSKDSSGGASSANDGKHAVERLLKRGKKRRVSFRDQVGGELIQVVGISDGADVETEPGPIGVKEGSLVGKYESLVQVTVIPKGKEQASRKECTSTSPSGVTDKLQEVLKKVKSATRPGIYDDLYGDSVPAKVGSSWAYKSDDQPVEEKTRGMNLNMNSADDSDDLFGD</sequence>
<feature type="compositionally biased region" description="Polar residues" evidence="1">
    <location>
        <begin position="51"/>
        <end position="63"/>
    </location>
</feature>
<dbReference type="OMA" id="NWHPPDW"/>
<dbReference type="SUPFAM" id="SSF49879">
    <property type="entry name" value="SMAD/FHA domain"/>
    <property type="match status" value="1"/>
</dbReference>
<evidence type="ECO:0000259" key="2">
    <source>
        <dbReference type="PROSITE" id="PS50006"/>
    </source>
</evidence>
<dbReference type="EMBL" id="NCVQ01000006">
    <property type="protein sequence ID" value="PWZ23351.1"/>
    <property type="molecule type" value="Genomic_DNA"/>
</dbReference>
<proteinExistence type="predicted"/>
<dbReference type="SMR" id="A0A3L6ER91"/>
<feature type="compositionally biased region" description="Basic and acidic residues" evidence="1">
    <location>
        <begin position="429"/>
        <end position="440"/>
    </location>
</feature>
<accession>A0A3L6ER91</accession>
<dbReference type="Pfam" id="PF00498">
    <property type="entry name" value="FHA"/>
    <property type="match status" value="2"/>
</dbReference>
<dbReference type="SMART" id="SM00240">
    <property type="entry name" value="FHA"/>
    <property type="match status" value="1"/>
</dbReference>
<organism evidence="3 4">
    <name type="scientific">Zea mays</name>
    <name type="common">Maize</name>
    <dbReference type="NCBI Taxonomy" id="4577"/>
    <lineage>
        <taxon>Eukaryota</taxon>
        <taxon>Viridiplantae</taxon>
        <taxon>Streptophyta</taxon>
        <taxon>Embryophyta</taxon>
        <taxon>Tracheophyta</taxon>
        <taxon>Spermatophyta</taxon>
        <taxon>Magnoliopsida</taxon>
        <taxon>Liliopsida</taxon>
        <taxon>Poales</taxon>
        <taxon>Poaceae</taxon>
        <taxon>PACMAD clade</taxon>
        <taxon>Panicoideae</taxon>
        <taxon>Andropogonodae</taxon>
        <taxon>Andropogoneae</taxon>
        <taxon>Tripsacinae</taxon>
        <taxon>Zea</taxon>
    </lineage>
</organism>
<evidence type="ECO:0000313" key="4">
    <source>
        <dbReference type="Proteomes" id="UP000251960"/>
    </source>
</evidence>
<dbReference type="PROSITE" id="PS50006">
    <property type="entry name" value="FHA_DOMAIN"/>
    <property type="match status" value="1"/>
</dbReference>
<dbReference type="EMBL" id="NCVQ01000006">
    <property type="protein sequence ID" value="PWZ23350.1"/>
    <property type="molecule type" value="Genomic_DNA"/>
</dbReference>
<gene>
    <name evidence="3" type="ORF">Zm00014a_024912</name>
</gene>
<protein>
    <submittedName>
        <fullName evidence="3">Nuclear inhibitor of protein phosphatase 1</fullName>
    </submittedName>
</protein>
<dbReference type="EMBL" id="NCVQ01000006">
    <property type="protein sequence ID" value="PWZ23352.1"/>
    <property type="molecule type" value="Genomic_DNA"/>
</dbReference>
<evidence type="ECO:0000256" key="1">
    <source>
        <dbReference type="SAM" id="MobiDB-lite"/>
    </source>
</evidence>
<dbReference type="Gene3D" id="2.60.200.20">
    <property type="match status" value="1"/>
</dbReference>
<reference evidence="3 4" key="1">
    <citation type="journal article" date="2018" name="Nat. Genet.">
        <title>Extensive intraspecific gene order and gene structural variations between Mo17 and other maize genomes.</title>
        <authorList>
            <person name="Sun S."/>
            <person name="Zhou Y."/>
            <person name="Chen J."/>
            <person name="Shi J."/>
            <person name="Zhao H."/>
            <person name="Zhao H."/>
            <person name="Song W."/>
            <person name="Zhang M."/>
            <person name="Cui Y."/>
            <person name="Dong X."/>
            <person name="Liu H."/>
            <person name="Ma X."/>
            <person name="Jiao Y."/>
            <person name="Wang B."/>
            <person name="Wei X."/>
            <person name="Stein J.C."/>
            <person name="Glaubitz J.C."/>
            <person name="Lu F."/>
            <person name="Yu G."/>
            <person name="Liang C."/>
            <person name="Fengler K."/>
            <person name="Li B."/>
            <person name="Rafalski A."/>
            <person name="Schnable P.S."/>
            <person name="Ware D.H."/>
            <person name="Buckler E.S."/>
            <person name="Lai J."/>
        </authorList>
    </citation>
    <scope>NUCLEOTIDE SEQUENCE [LARGE SCALE GENOMIC DNA]</scope>
    <source>
        <strain evidence="4">cv. Missouri 17</strain>
        <tissue evidence="3">Seedling</tissue>
    </source>
</reference>
<dbReference type="InterPro" id="IPR000253">
    <property type="entry name" value="FHA_dom"/>
</dbReference>
<dbReference type="Proteomes" id="UP000251960">
    <property type="component" value="Chromosome 5"/>
</dbReference>
<comment type="caution">
    <text evidence="3">The sequence shown here is derived from an EMBL/GenBank/DDBJ whole genome shotgun (WGS) entry which is preliminary data.</text>
</comment>
<dbReference type="PANTHER" id="PTHR23308">
    <property type="entry name" value="NUCLEAR INHIBITOR OF PROTEIN PHOSPHATASE-1"/>
    <property type="match status" value="1"/>
</dbReference>
<dbReference type="InterPro" id="IPR050923">
    <property type="entry name" value="Cell_Proc_Reg/RNA_Proc"/>
</dbReference>
<feature type="region of interest" description="Disordered" evidence="1">
    <location>
        <begin position="48"/>
        <end position="92"/>
    </location>
</feature>
<dbReference type="InterPro" id="IPR008984">
    <property type="entry name" value="SMAD_FHA_dom_sf"/>
</dbReference>
<feature type="region of interest" description="Disordered" evidence="1">
    <location>
        <begin position="424"/>
        <end position="458"/>
    </location>
</feature>